<dbReference type="AlphaFoldDB" id="A0A6J4JZ64"/>
<proteinExistence type="predicted"/>
<reference evidence="1" key="1">
    <citation type="submission" date="2020-02" db="EMBL/GenBank/DDBJ databases">
        <authorList>
            <person name="Meier V. D."/>
        </authorList>
    </citation>
    <scope>NUCLEOTIDE SEQUENCE</scope>
    <source>
        <strain evidence="1">AVDCRST_MAG11</strain>
    </source>
</reference>
<name>A0A6J4JZ64_9BACT</name>
<sequence>MPMKIRTSGCLASIALSVVLTIVLNLALRACAG</sequence>
<dbReference type="EMBL" id="CADCTU010000034">
    <property type="protein sequence ID" value="CAA9291455.1"/>
    <property type="molecule type" value="Genomic_DNA"/>
</dbReference>
<organism evidence="1">
    <name type="scientific">uncultured Gemmatimonadaceae bacterium</name>
    <dbReference type="NCBI Taxonomy" id="246130"/>
    <lineage>
        <taxon>Bacteria</taxon>
        <taxon>Pseudomonadati</taxon>
        <taxon>Gemmatimonadota</taxon>
        <taxon>Gemmatimonadia</taxon>
        <taxon>Gemmatimonadales</taxon>
        <taxon>Gemmatimonadaceae</taxon>
        <taxon>environmental samples</taxon>
    </lineage>
</organism>
<evidence type="ECO:0000313" key="1">
    <source>
        <dbReference type="EMBL" id="CAA9291455.1"/>
    </source>
</evidence>
<accession>A0A6J4JZ64</accession>
<gene>
    <name evidence="1" type="ORF">AVDCRST_MAG11-135</name>
</gene>
<protein>
    <submittedName>
        <fullName evidence="1">Uncharacterized protein</fullName>
    </submittedName>
</protein>